<accession>A0ABQ3BSB1</accession>
<proteinExistence type="predicted"/>
<dbReference type="EMBL" id="BMWY01000002">
    <property type="protein sequence ID" value="GGZ51665.1"/>
    <property type="molecule type" value="Genomic_DNA"/>
</dbReference>
<sequence>MARAMFEYTKEILTKVSFDVSLFCKEVQKAINRLLPYELEELKLFIVFLSKQNPHLIASLTYLK</sequence>
<dbReference type="GeneID" id="94368856"/>
<dbReference type="RefSeq" id="WP_027883640.1">
    <property type="nucleotide sequence ID" value="NZ_BMWY01000002.1"/>
</dbReference>
<name>A0ABQ3BSB1_9FLAO</name>
<keyword evidence="2" id="KW-1185">Reference proteome</keyword>
<protein>
    <submittedName>
        <fullName evidence="1">Uncharacterized protein</fullName>
    </submittedName>
</protein>
<reference evidence="2" key="1">
    <citation type="journal article" date="2019" name="Int. J. Syst. Evol. Microbiol.">
        <title>The Global Catalogue of Microorganisms (GCM) 10K type strain sequencing project: providing services to taxonomists for standard genome sequencing and annotation.</title>
        <authorList>
            <consortium name="The Broad Institute Genomics Platform"/>
            <consortium name="The Broad Institute Genome Sequencing Center for Infectious Disease"/>
            <person name="Wu L."/>
            <person name="Ma J."/>
        </authorList>
    </citation>
    <scope>NUCLEOTIDE SEQUENCE [LARGE SCALE GENOMIC DNA]</scope>
    <source>
        <strain evidence="2">KCTC 12708</strain>
    </source>
</reference>
<gene>
    <name evidence="1" type="ORF">GCM10008088_11920</name>
</gene>
<evidence type="ECO:0000313" key="2">
    <source>
        <dbReference type="Proteomes" id="UP000615593"/>
    </source>
</evidence>
<evidence type="ECO:0000313" key="1">
    <source>
        <dbReference type="EMBL" id="GGZ51665.1"/>
    </source>
</evidence>
<comment type="caution">
    <text evidence="1">The sequence shown here is derived from an EMBL/GenBank/DDBJ whole genome shotgun (WGS) entry which is preliminary data.</text>
</comment>
<organism evidence="1 2">
    <name type="scientific">Mesonia mobilis</name>
    <dbReference type="NCBI Taxonomy" id="369791"/>
    <lineage>
        <taxon>Bacteria</taxon>
        <taxon>Pseudomonadati</taxon>
        <taxon>Bacteroidota</taxon>
        <taxon>Flavobacteriia</taxon>
        <taxon>Flavobacteriales</taxon>
        <taxon>Flavobacteriaceae</taxon>
        <taxon>Mesonia</taxon>
    </lineage>
</organism>
<dbReference type="Proteomes" id="UP000615593">
    <property type="component" value="Unassembled WGS sequence"/>
</dbReference>